<organism evidence="2">
    <name type="scientific">Arabidopsis lyrata subsp. lyrata</name>
    <name type="common">Lyre-leaved rock-cress</name>
    <dbReference type="NCBI Taxonomy" id="81972"/>
    <lineage>
        <taxon>Eukaryota</taxon>
        <taxon>Viridiplantae</taxon>
        <taxon>Streptophyta</taxon>
        <taxon>Embryophyta</taxon>
        <taxon>Tracheophyta</taxon>
        <taxon>Spermatophyta</taxon>
        <taxon>Magnoliopsida</taxon>
        <taxon>eudicotyledons</taxon>
        <taxon>Gunneridae</taxon>
        <taxon>Pentapetalae</taxon>
        <taxon>rosids</taxon>
        <taxon>malvids</taxon>
        <taxon>Brassicales</taxon>
        <taxon>Brassicaceae</taxon>
        <taxon>Camelineae</taxon>
        <taxon>Arabidopsis</taxon>
    </lineage>
</organism>
<dbReference type="Proteomes" id="UP000008694">
    <property type="component" value="Unassembled WGS sequence"/>
</dbReference>
<dbReference type="Gramene" id="fgenesh1_pg.C_scaffold_2000800">
    <property type="protein sequence ID" value="fgenesh1_pg.C_scaffold_2000800"/>
    <property type="gene ID" value="fgenesh1_pg.C_scaffold_2000800"/>
</dbReference>
<dbReference type="EMBL" id="GL348714">
    <property type="protein sequence ID" value="EFH63166.1"/>
    <property type="molecule type" value="Genomic_DNA"/>
</dbReference>
<proteinExistence type="predicted"/>
<accession>D7KRT4</accession>
<dbReference type="eggNOG" id="KOG1187">
    <property type="taxonomic scope" value="Eukaryota"/>
</dbReference>
<dbReference type="HOGENOM" id="CLU_1715718_0_0_1"/>
<dbReference type="KEGG" id="aly:9322972"/>
<gene>
    <name evidence="1" type="ORF">ARALYDRAFT_338701</name>
</gene>
<protein>
    <submittedName>
        <fullName evidence="1">Uncharacterized protein</fullName>
    </submittedName>
</protein>
<name>D7KRT4_ARALL</name>
<sequence length="153" mass="17933">MGWWWRKRNKKRTLEEERTLKRGAKLLTDLIEFGHGISNPIKFFSADEILKATNNFSDSNRVSSDWYSDFEMDWLWKKKKKKKPKSDVVSDIVSVRGAKLLKDLIEFGHGISNPIKFFSADEILKATNYFSDSNHVFLSLPFDWYSGKNENHP</sequence>
<evidence type="ECO:0000313" key="1">
    <source>
        <dbReference type="EMBL" id="EFH63166.1"/>
    </source>
</evidence>
<reference evidence="2" key="1">
    <citation type="journal article" date="2011" name="Nat. Genet.">
        <title>The Arabidopsis lyrata genome sequence and the basis of rapid genome size change.</title>
        <authorList>
            <person name="Hu T.T."/>
            <person name="Pattyn P."/>
            <person name="Bakker E.G."/>
            <person name="Cao J."/>
            <person name="Cheng J.-F."/>
            <person name="Clark R.M."/>
            <person name="Fahlgren N."/>
            <person name="Fawcett J.A."/>
            <person name="Grimwood J."/>
            <person name="Gundlach H."/>
            <person name="Haberer G."/>
            <person name="Hollister J.D."/>
            <person name="Ossowski S."/>
            <person name="Ottilar R.P."/>
            <person name="Salamov A.A."/>
            <person name="Schneeberger K."/>
            <person name="Spannagl M."/>
            <person name="Wang X."/>
            <person name="Yang L."/>
            <person name="Nasrallah M.E."/>
            <person name="Bergelson J."/>
            <person name="Carrington J.C."/>
            <person name="Gaut B.S."/>
            <person name="Schmutz J."/>
            <person name="Mayer K.F.X."/>
            <person name="Van de Peer Y."/>
            <person name="Grigoriev I.V."/>
            <person name="Nordborg M."/>
            <person name="Weigel D."/>
            <person name="Guo Y.-L."/>
        </authorList>
    </citation>
    <scope>NUCLEOTIDE SEQUENCE [LARGE SCALE GENOMIC DNA]</scope>
    <source>
        <strain evidence="2">cv. MN47</strain>
    </source>
</reference>
<keyword evidence="2" id="KW-1185">Reference proteome</keyword>
<evidence type="ECO:0000313" key="2">
    <source>
        <dbReference type="Proteomes" id="UP000008694"/>
    </source>
</evidence>
<dbReference type="AlphaFoldDB" id="D7KRT4"/>